<dbReference type="Pfam" id="PF00378">
    <property type="entry name" value="ECH_1"/>
    <property type="match status" value="1"/>
</dbReference>
<dbReference type="InterPro" id="IPR014748">
    <property type="entry name" value="Enoyl-CoA_hydra_C"/>
</dbReference>
<evidence type="ECO:0000256" key="4">
    <source>
        <dbReference type="ARBA" id="ARBA00023098"/>
    </source>
</evidence>
<keyword evidence="6" id="KW-0456">Lyase</keyword>
<comment type="pathway">
    <text evidence="1">Lipid metabolism; fatty acid beta-oxidation.</text>
</comment>
<keyword evidence="5 6" id="KW-0413">Isomerase</keyword>
<dbReference type="InterPro" id="IPR045002">
    <property type="entry name" value="Ech1-like"/>
</dbReference>
<organism evidence="6 7">
    <name type="scientific">Cupriavidus taiwanensis</name>
    <dbReference type="NCBI Taxonomy" id="164546"/>
    <lineage>
        <taxon>Bacteria</taxon>
        <taxon>Pseudomonadati</taxon>
        <taxon>Pseudomonadota</taxon>
        <taxon>Betaproteobacteria</taxon>
        <taxon>Burkholderiales</taxon>
        <taxon>Burkholderiaceae</taxon>
        <taxon>Cupriavidus</taxon>
    </lineage>
</organism>
<comment type="similarity">
    <text evidence="2">Belongs to the enoyl-CoA hydratase/isomerase family.</text>
</comment>
<dbReference type="GO" id="GO:0006635">
    <property type="term" value="P:fatty acid beta-oxidation"/>
    <property type="evidence" value="ECO:0007669"/>
    <property type="project" value="UniProtKB-UniPathway"/>
</dbReference>
<proteinExistence type="inferred from homology"/>
<dbReference type="CDD" id="cd06558">
    <property type="entry name" value="crotonase-like"/>
    <property type="match status" value="1"/>
</dbReference>
<protein>
    <submittedName>
        <fullName evidence="6">Putative Enoyl-CoA hydratase/isomerase</fullName>
        <ecNumber evidence="6">4.2.1.17</ecNumber>
    </submittedName>
</protein>
<dbReference type="InterPro" id="IPR029045">
    <property type="entry name" value="ClpP/crotonase-like_dom_sf"/>
</dbReference>
<evidence type="ECO:0000256" key="2">
    <source>
        <dbReference type="ARBA" id="ARBA00005254"/>
    </source>
</evidence>
<dbReference type="GO" id="GO:0016853">
    <property type="term" value="F:isomerase activity"/>
    <property type="evidence" value="ECO:0007669"/>
    <property type="project" value="UniProtKB-KW"/>
</dbReference>
<dbReference type="EC" id="4.2.1.17" evidence="6"/>
<dbReference type="Proteomes" id="UP000256805">
    <property type="component" value="Unassembled WGS sequence"/>
</dbReference>
<dbReference type="GO" id="GO:0004300">
    <property type="term" value="F:enoyl-CoA hydratase activity"/>
    <property type="evidence" value="ECO:0007669"/>
    <property type="project" value="UniProtKB-EC"/>
</dbReference>
<gene>
    <name evidence="6" type="ORF">CBM2634_A300034</name>
</gene>
<dbReference type="Gene3D" id="3.90.226.10">
    <property type="entry name" value="2-enoyl-CoA Hydratase, Chain A, domain 1"/>
    <property type="match status" value="1"/>
</dbReference>
<dbReference type="NCBIfam" id="NF005699">
    <property type="entry name" value="PRK07509.1"/>
    <property type="match status" value="1"/>
</dbReference>
<evidence type="ECO:0000313" key="7">
    <source>
        <dbReference type="Proteomes" id="UP000256805"/>
    </source>
</evidence>
<keyword evidence="4" id="KW-0443">Lipid metabolism</keyword>
<evidence type="ECO:0000256" key="1">
    <source>
        <dbReference type="ARBA" id="ARBA00005005"/>
    </source>
</evidence>
<dbReference type="Gene3D" id="1.10.12.10">
    <property type="entry name" value="Lyase 2-enoyl-coa Hydratase, Chain A, domain 2"/>
    <property type="match status" value="1"/>
</dbReference>
<keyword evidence="3" id="KW-0276">Fatty acid metabolism</keyword>
<dbReference type="PANTHER" id="PTHR43149">
    <property type="entry name" value="ENOYL-COA HYDRATASE"/>
    <property type="match status" value="1"/>
</dbReference>
<dbReference type="AlphaFoldDB" id="A0A375J0C2"/>
<dbReference type="UniPathway" id="UPA00659"/>
<reference evidence="6 7" key="1">
    <citation type="submission" date="2018-01" db="EMBL/GenBank/DDBJ databases">
        <authorList>
            <person name="Gaut B.S."/>
            <person name="Morton B.R."/>
            <person name="Clegg M.T."/>
            <person name="Duvall M.R."/>
        </authorList>
    </citation>
    <scope>NUCLEOTIDE SEQUENCE [LARGE SCALE GENOMIC DNA]</scope>
    <source>
        <strain evidence="6">Cupriavidus taiwanensis cmp 52</strain>
    </source>
</reference>
<evidence type="ECO:0000256" key="3">
    <source>
        <dbReference type="ARBA" id="ARBA00022832"/>
    </source>
</evidence>
<dbReference type="RefSeq" id="WP_116383808.1">
    <property type="nucleotide sequence ID" value="NZ_LS483233.1"/>
</dbReference>
<dbReference type="InterPro" id="IPR001753">
    <property type="entry name" value="Enoyl-CoA_hydra/iso"/>
</dbReference>
<dbReference type="EMBL" id="OVTA01000024">
    <property type="protein sequence ID" value="SPR98644.1"/>
    <property type="molecule type" value="Genomic_DNA"/>
</dbReference>
<name>A0A375J0C2_9BURK</name>
<dbReference type="SUPFAM" id="SSF52096">
    <property type="entry name" value="ClpP/crotonase"/>
    <property type="match status" value="1"/>
</dbReference>
<evidence type="ECO:0000256" key="5">
    <source>
        <dbReference type="ARBA" id="ARBA00023235"/>
    </source>
</evidence>
<accession>A0A375J0C2</accession>
<evidence type="ECO:0000313" key="6">
    <source>
        <dbReference type="EMBL" id="SPR98644.1"/>
    </source>
</evidence>
<sequence length="277" mass="29424">MSASNERILVTIEGGVADVRLNRPDKMNALDQAMFDALIETGEQLARLPDLRAVVLSGEGRAFCAGLDMGRMAGMLSEDAGASQPDSIGAGRLGRRTHGISNRPQYACMVWRELSVPVFAAVHGVAFGGGLQVALGADVRYVAPDARLSVMELKWGLVPDMAGMVLTRGLVRPDVLRELIYSARVLSGSEACALGLGTYLADDPRAAALAAAREVALKNPDAIRAAKRLMAVAEGGDHAAILRAESDEQDRLVGSPNQREAVLANLEKRAPRFTPAR</sequence>
<dbReference type="PANTHER" id="PTHR43149:SF1">
    <property type="entry name" value="DELTA(3,5)-DELTA(2,4)-DIENOYL-COA ISOMERASE, MITOCHONDRIAL"/>
    <property type="match status" value="1"/>
</dbReference>